<dbReference type="InParanoid" id="C7Q1T7"/>
<dbReference type="InterPro" id="IPR035959">
    <property type="entry name" value="RutC-like_sf"/>
</dbReference>
<evidence type="ECO:0000313" key="3">
    <source>
        <dbReference type="Proteomes" id="UP000000851"/>
    </source>
</evidence>
<dbReference type="eggNOG" id="COG0251">
    <property type="taxonomic scope" value="Bacteria"/>
</dbReference>
<dbReference type="SUPFAM" id="SSF55298">
    <property type="entry name" value="YjgF-like"/>
    <property type="match status" value="1"/>
</dbReference>
<gene>
    <name evidence="2" type="ordered locus">Caci_6797</name>
</gene>
<accession>C7Q1T7</accession>
<reference evidence="2 3" key="1">
    <citation type="journal article" date="2009" name="Stand. Genomic Sci.">
        <title>Complete genome sequence of Catenulispora acidiphila type strain (ID 139908).</title>
        <authorList>
            <person name="Copeland A."/>
            <person name="Lapidus A."/>
            <person name="Glavina Del Rio T."/>
            <person name="Nolan M."/>
            <person name="Lucas S."/>
            <person name="Chen F."/>
            <person name="Tice H."/>
            <person name="Cheng J.F."/>
            <person name="Bruce D."/>
            <person name="Goodwin L."/>
            <person name="Pitluck S."/>
            <person name="Mikhailova N."/>
            <person name="Pati A."/>
            <person name="Ivanova N."/>
            <person name="Mavromatis K."/>
            <person name="Chen A."/>
            <person name="Palaniappan K."/>
            <person name="Chain P."/>
            <person name="Land M."/>
            <person name="Hauser L."/>
            <person name="Chang Y.J."/>
            <person name="Jeffries C.D."/>
            <person name="Chertkov O."/>
            <person name="Brettin T."/>
            <person name="Detter J.C."/>
            <person name="Han C."/>
            <person name="Ali Z."/>
            <person name="Tindall B.J."/>
            <person name="Goker M."/>
            <person name="Bristow J."/>
            <person name="Eisen J.A."/>
            <person name="Markowitz V."/>
            <person name="Hugenholtz P."/>
            <person name="Kyrpides N.C."/>
            <person name="Klenk H.P."/>
        </authorList>
    </citation>
    <scope>NUCLEOTIDE SEQUENCE [LARGE SCALE GENOMIC DNA]</scope>
    <source>
        <strain evidence="3">DSM 44928 / JCM 14897 / NBRC 102108 / NRRL B-24433 / ID139908</strain>
    </source>
</reference>
<keyword evidence="3" id="KW-1185">Reference proteome</keyword>
<dbReference type="HOGENOM" id="CLU_100715_4_0_11"/>
<proteinExistence type="inferred from homology"/>
<dbReference type="Proteomes" id="UP000000851">
    <property type="component" value="Chromosome"/>
</dbReference>
<sequence>MTDDKLTLLNPPGLHPTSGYAHVTIAAAGRTAHLAGLCPLDADEKVVAPDLDAQIDQVVANGLAILEAAGATPADVVRSVIYVVSDQSTVLAAAWARFMASPLAPALRTASTLLGVAALGYGGQLVEVDLTAALDE</sequence>
<dbReference type="PANTHER" id="PTHR11803">
    <property type="entry name" value="2-IMINOBUTANOATE/2-IMINOPROPANOATE DEAMINASE RIDA"/>
    <property type="match status" value="1"/>
</dbReference>
<dbReference type="GO" id="GO:0019239">
    <property type="term" value="F:deaminase activity"/>
    <property type="evidence" value="ECO:0007669"/>
    <property type="project" value="TreeGrafter"/>
</dbReference>
<organism evidence="2 3">
    <name type="scientific">Catenulispora acidiphila (strain DSM 44928 / JCM 14897 / NBRC 102108 / NRRL B-24433 / ID139908)</name>
    <dbReference type="NCBI Taxonomy" id="479433"/>
    <lineage>
        <taxon>Bacteria</taxon>
        <taxon>Bacillati</taxon>
        <taxon>Actinomycetota</taxon>
        <taxon>Actinomycetes</taxon>
        <taxon>Catenulisporales</taxon>
        <taxon>Catenulisporaceae</taxon>
        <taxon>Catenulispora</taxon>
    </lineage>
</organism>
<comment type="similarity">
    <text evidence="1">Belongs to the RutC family.</text>
</comment>
<dbReference type="CDD" id="cd00448">
    <property type="entry name" value="YjgF_YER057c_UK114_family"/>
    <property type="match status" value="1"/>
</dbReference>
<dbReference type="Gene3D" id="3.30.1330.40">
    <property type="entry name" value="RutC-like"/>
    <property type="match status" value="1"/>
</dbReference>
<dbReference type="PANTHER" id="PTHR11803:SF58">
    <property type="entry name" value="PROTEIN HMF1-RELATED"/>
    <property type="match status" value="1"/>
</dbReference>
<dbReference type="OrthoDB" id="9803101at2"/>
<dbReference type="STRING" id="479433.Caci_6797"/>
<dbReference type="RefSeq" id="WP_015795366.1">
    <property type="nucleotide sequence ID" value="NC_013131.1"/>
</dbReference>
<dbReference type="GO" id="GO:0005829">
    <property type="term" value="C:cytosol"/>
    <property type="evidence" value="ECO:0007669"/>
    <property type="project" value="TreeGrafter"/>
</dbReference>
<evidence type="ECO:0000256" key="1">
    <source>
        <dbReference type="ARBA" id="ARBA00010552"/>
    </source>
</evidence>
<dbReference type="AlphaFoldDB" id="C7Q1T7"/>
<dbReference type="Pfam" id="PF01042">
    <property type="entry name" value="Ribonuc_L-PSP"/>
    <property type="match status" value="1"/>
</dbReference>
<protein>
    <submittedName>
        <fullName evidence="2">Endoribonuclease L-PSP</fullName>
    </submittedName>
</protein>
<name>C7Q1T7_CATAD</name>
<evidence type="ECO:0000313" key="2">
    <source>
        <dbReference type="EMBL" id="ACU75638.1"/>
    </source>
</evidence>
<dbReference type="KEGG" id="cai:Caci_6797"/>
<dbReference type="EMBL" id="CP001700">
    <property type="protein sequence ID" value="ACU75638.1"/>
    <property type="molecule type" value="Genomic_DNA"/>
</dbReference>
<dbReference type="InterPro" id="IPR006175">
    <property type="entry name" value="YjgF/YER057c/UK114"/>
</dbReference>